<keyword evidence="4" id="KW-1133">Transmembrane helix</keyword>
<dbReference type="PANTHER" id="PTHR48081">
    <property type="entry name" value="AB HYDROLASE SUPERFAMILY PROTEIN C4A8.06C"/>
    <property type="match status" value="1"/>
</dbReference>
<dbReference type="InterPro" id="IPR033140">
    <property type="entry name" value="Lipase_GDXG_put_SER_AS"/>
</dbReference>
<feature type="transmembrane region" description="Helical" evidence="4">
    <location>
        <begin position="24"/>
        <end position="41"/>
    </location>
</feature>
<gene>
    <name evidence="6" type="ORF">JYZ213_LOCUS40285</name>
</gene>
<dbReference type="InterPro" id="IPR050300">
    <property type="entry name" value="GDXG_lipolytic_enzyme"/>
</dbReference>
<comment type="caution">
    <text evidence="6">The sequence shown here is derived from an EMBL/GenBank/DDBJ whole genome shotgun (WGS) entry which is preliminary data.</text>
</comment>
<proteinExistence type="inferred from homology"/>
<keyword evidence="4" id="KW-0472">Membrane</keyword>
<comment type="similarity">
    <text evidence="1">Belongs to the 'GDXG' lipolytic enzyme family.</text>
</comment>
<dbReference type="Proteomes" id="UP000663845">
    <property type="component" value="Unassembled WGS sequence"/>
</dbReference>
<dbReference type="AlphaFoldDB" id="A0A815P439"/>
<dbReference type="SUPFAM" id="SSF53474">
    <property type="entry name" value="alpha/beta-Hydrolases"/>
    <property type="match status" value="2"/>
</dbReference>
<feature type="domain" description="Alpha/beta hydrolase fold-3" evidence="5">
    <location>
        <begin position="271"/>
        <end position="390"/>
    </location>
</feature>
<feature type="domain" description="Alpha/beta hydrolase fold-3" evidence="5">
    <location>
        <begin position="473"/>
        <end position="533"/>
    </location>
</feature>
<dbReference type="GO" id="GO:0016787">
    <property type="term" value="F:hydrolase activity"/>
    <property type="evidence" value="ECO:0007669"/>
    <property type="project" value="UniProtKB-KW"/>
</dbReference>
<dbReference type="InterPro" id="IPR013094">
    <property type="entry name" value="AB_hydrolase_3"/>
</dbReference>
<accession>A0A815P439</accession>
<keyword evidence="4" id="KW-0812">Transmembrane</keyword>
<dbReference type="Pfam" id="PF07859">
    <property type="entry name" value="Abhydrolase_3"/>
    <property type="match status" value="2"/>
</dbReference>
<evidence type="ECO:0000259" key="5">
    <source>
        <dbReference type="Pfam" id="PF07859"/>
    </source>
</evidence>
<dbReference type="PROSITE" id="PS01174">
    <property type="entry name" value="LIPASE_GDXG_SER"/>
    <property type="match status" value="1"/>
</dbReference>
<evidence type="ECO:0000256" key="3">
    <source>
        <dbReference type="PROSITE-ProRule" id="PRU10038"/>
    </source>
</evidence>
<dbReference type="InterPro" id="IPR029058">
    <property type="entry name" value="AB_hydrolase_fold"/>
</dbReference>
<evidence type="ECO:0000313" key="6">
    <source>
        <dbReference type="EMBL" id="CAF1443898.1"/>
    </source>
</evidence>
<evidence type="ECO:0000313" key="7">
    <source>
        <dbReference type="Proteomes" id="UP000663845"/>
    </source>
</evidence>
<name>A0A815P439_9BILA</name>
<feature type="active site" evidence="3">
    <location>
        <position position="349"/>
    </location>
</feature>
<evidence type="ECO:0000256" key="4">
    <source>
        <dbReference type="SAM" id="Phobius"/>
    </source>
</evidence>
<keyword evidence="2" id="KW-0378">Hydrolase</keyword>
<reference evidence="6" key="1">
    <citation type="submission" date="2021-02" db="EMBL/GenBank/DDBJ databases">
        <authorList>
            <person name="Nowell W R."/>
        </authorList>
    </citation>
    <scope>NUCLEOTIDE SEQUENCE</scope>
</reference>
<dbReference type="Gene3D" id="3.40.50.1820">
    <property type="entry name" value="alpha/beta hydrolase"/>
    <property type="match status" value="2"/>
</dbReference>
<organism evidence="6 7">
    <name type="scientific">Adineta steineri</name>
    <dbReference type="NCBI Taxonomy" id="433720"/>
    <lineage>
        <taxon>Eukaryota</taxon>
        <taxon>Metazoa</taxon>
        <taxon>Spiralia</taxon>
        <taxon>Gnathifera</taxon>
        <taxon>Rotifera</taxon>
        <taxon>Eurotatoria</taxon>
        <taxon>Bdelloidea</taxon>
        <taxon>Adinetida</taxon>
        <taxon>Adinetidae</taxon>
        <taxon>Adineta</taxon>
    </lineage>
</organism>
<protein>
    <recommendedName>
        <fullName evidence="5">Alpha/beta hydrolase fold-3 domain-containing protein</fullName>
    </recommendedName>
</protein>
<evidence type="ECO:0000256" key="1">
    <source>
        <dbReference type="ARBA" id="ARBA00010515"/>
    </source>
</evidence>
<evidence type="ECO:0000256" key="2">
    <source>
        <dbReference type="ARBA" id="ARBA00022801"/>
    </source>
</evidence>
<dbReference type="PANTHER" id="PTHR48081:SF8">
    <property type="entry name" value="ALPHA_BETA HYDROLASE FOLD-3 DOMAIN-CONTAINING PROTEIN-RELATED"/>
    <property type="match status" value="1"/>
</dbReference>
<dbReference type="EMBL" id="CAJNOG010001443">
    <property type="protein sequence ID" value="CAF1443898.1"/>
    <property type="molecule type" value="Genomic_DNA"/>
</dbReference>
<sequence>MTTVNGIKNPSKQIASKQTVSKQTIFLVIVGLSALSISLIYQPLPENFPQPWKYRFLSFWAHLFSKIGYLGEQVNLFDRIHVLRFLYYIAVGCFQIRDPQHHLKVYDRKILNISVRIYEPEEFAHEDKMPTVIHFHGGGWLLGCRETYDQVTYALANLTPTAVNNVVKYDNISRTAKFNRKEEDCLEQAAFMLQEWGVSVKIAEFIELSKEYATFLNKSNLFSNGTPTYDWFYCFLNRHLNLIVYDRKILNISVRIYEPEEFAHEDKMPTVIHFHGGGWLLGCRETYDQVTYALANLTRALVISVEYRRVPEHYFPAALDDCTLITYELFRNAANYRIDVNRITLAGDSAGGNLALVITQSLLRDGFSPRAACLIYPALQFFDFTLPSYRLYLPRNILGVINEQNFLEVMSELTQSKIKVTRDVLFNNHTSAKDKKRLRPYVDAQKYLPISLPFDSDEEGDEDLIQNLSFLISPKMSPLLVSDEELSKLPPIILFTTEYDILRDEGFIFAERLKSLNKTLYHHHFPTTFHGAHLLIHGPISFNIAYEMIEHIARKIHENL</sequence>